<dbReference type="InterPro" id="IPR036397">
    <property type="entry name" value="RNaseH_sf"/>
</dbReference>
<dbReference type="InterPro" id="IPR013103">
    <property type="entry name" value="RVT_2"/>
</dbReference>
<dbReference type="InterPro" id="IPR039537">
    <property type="entry name" value="Retrotran_Ty1/copia-like"/>
</dbReference>
<dbReference type="EMBL" id="BKCJ010000083">
    <property type="protein sequence ID" value="GEU29604.1"/>
    <property type="molecule type" value="Genomic_DNA"/>
</dbReference>
<dbReference type="Gene3D" id="3.30.420.10">
    <property type="entry name" value="Ribonuclease H-like superfamily/Ribonuclease H"/>
    <property type="match status" value="1"/>
</dbReference>
<accession>A0A699GIJ4</accession>
<dbReference type="SUPFAM" id="SSF53098">
    <property type="entry name" value="Ribonuclease H-like"/>
    <property type="match status" value="1"/>
</dbReference>
<dbReference type="GO" id="GO:0016787">
    <property type="term" value="F:hydrolase activity"/>
    <property type="evidence" value="ECO:0007669"/>
    <property type="project" value="UniProtKB-KW"/>
</dbReference>
<sequence length="1565" mass="180338">MSHTPVNNENSKESFNKQTTLLEKWMDESILWDQKFKSSKEIFKIKRSVDMIINEVERCKQTIAKRTYFGHIDPFIQNTIEGNFCPEIRRINADLAKFYLCLKEEMVADLRYFNSLELKVDSLRSQLETQKTKFLNEIDRLSREYYYVDHMNAILGAYIELDEVTNLQRIKHQMSIARTPKQNSVVKKRNRTLVEAPRTMLSAANVPMFFWAEAITTTCFTQNHSLVIPRHEKTLYHIINNQKPSVKFFYIFGSLCYIIRDSENLDKMKEKDERSSVRTSHWKSFSISLNKTSARIRCQDVYVRTHYVWELVDKPLCTNVINRKWLWKNKRDEENTIILNKSRLVAKGYAQKEGVDFKESFAPVARLQSVYSLWELKFFLGIQINQSPRGIFINQTKSAQKIIIKHGMTSCHSIGTPMATKHLDAELSRISVDQMKYRSMVEALMYLTASRLDIMHATCYCARYQAKLTEKHLTAEAIAISCNQVQHSRTKHIDVRYHFINEKVEKGIIELFFVGTEYQLADLFTKALSEDRFKYLVRILGNGNSLKPVAQTTTNADGTSTSSIPGLVTIKENAQKKNDMKARNTRPPMLDRTDFASWQQRIRLYCRGKENGVNSLKSIDEGLYLMWTVRETLAESTKGAPQVGPKRPRVYSDLTPEERDRYNTDFRATNIFLQGLPKDIYTLIDHYTDAKDIWDNVKMLLEGSKLTKEDRESQLSGDESIRWKYGCIWGAQNRVWNVRLDQARPAQENGVALDEEQLLFLADVDEAPTTQTMFMSNLSSTYPVTDEARPSYDLDILSKVQDHDHYLDTICAHHEEHVMQDSVQLDHVADSHADYTSDCNMILYDQYVKDNEVPVVHNDVSSVLNDAFMMIYNDMITPTGLIEGERGFEQTKECYLKEVIPFFKTLKDNFEGIQKALTKEIKEMKDVFKELEAEVAQYAVDRKHEAIERKNLLIANDNLIAKCLIKEVFYVAPNSELNEARFKEMHVANTVVEARCLALKAKLANLSDKSHHDNQGALINHFSKLKVNHLNLQLMYQNLKDSIRNNPPTPDKDTSDFDSVFIIGKMQASLQGKDNVIRQLKKRLSQLQVNHSDIDHTLKVQTTDSQITKLTDQVTNLQAQNDLFWAKNDKSKQHYKELYDFIKITHTNHIEQVTKLTTENVNLKTSVSKDKVKPQVFVRAKHAIDVEPIVSRLRNNRDADLDYLRHLKESVETIRDIVEEAKDTNVPVPPSIGVKSCPKASGSQPKSDPKPNRITPAKGVNKLPVEDQPRTNKSHLRTSNHVDSSCRLKRTDMDGVDLIKGSHGSNLYTISVKDMMKSSLICLLSKASKNKSWLWNRHLNHLNFEAVATACYTQNRSLIHTRHHKTPYELVHNKKPDLTFFRVFSAFCYPTNDSEDLRNLKPTADIRIYAGYAPSMKGTGLTPNLLMPGYISSGLVPNPVPTTPYILPTNKKLEILFQPMFDEYLEQPRVKRPVWELVPQPDCVMIIALKWIYKVKLDEYGDVLKNKARLVAKGYRQEEGIDFEESFAPVARIEAIRIFIANAASKNMSIYQMDVKMAFLNGELK</sequence>
<feature type="domain" description="Reverse transcriptase Ty1/copia-type" evidence="5">
    <location>
        <begin position="1474"/>
        <end position="1564"/>
    </location>
</feature>
<feature type="coiled-coil region" evidence="3">
    <location>
        <begin position="914"/>
        <end position="941"/>
    </location>
</feature>
<dbReference type="GO" id="GO:0046872">
    <property type="term" value="F:metal ion binding"/>
    <property type="evidence" value="ECO:0007669"/>
    <property type="project" value="UniProtKB-KW"/>
</dbReference>
<keyword evidence="2" id="KW-0378">Hydrolase</keyword>
<dbReference type="PANTHER" id="PTHR42648">
    <property type="entry name" value="TRANSPOSASE, PUTATIVE-RELATED"/>
    <property type="match status" value="1"/>
</dbReference>
<evidence type="ECO:0000256" key="1">
    <source>
        <dbReference type="ARBA" id="ARBA00022723"/>
    </source>
</evidence>
<dbReference type="InterPro" id="IPR012337">
    <property type="entry name" value="RNaseH-like_sf"/>
</dbReference>
<dbReference type="CDD" id="cd09272">
    <property type="entry name" value="RNase_HI_RT_Ty1"/>
    <property type="match status" value="1"/>
</dbReference>
<dbReference type="Pfam" id="PF07727">
    <property type="entry name" value="RVT_2"/>
    <property type="match status" value="2"/>
</dbReference>
<proteinExistence type="predicted"/>
<evidence type="ECO:0000313" key="6">
    <source>
        <dbReference type="EMBL" id="GEU29604.1"/>
    </source>
</evidence>
<gene>
    <name evidence="6" type="ORF">Tci_001582</name>
</gene>
<keyword evidence="1" id="KW-0479">Metal-binding</keyword>
<evidence type="ECO:0000256" key="3">
    <source>
        <dbReference type="SAM" id="Coils"/>
    </source>
</evidence>
<evidence type="ECO:0000259" key="5">
    <source>
        <dbReference type="Pfam" id="PF07727"/>
    </source>
</evidence>
<feature type="coiled-coil region" evidence="3">
    <location>
        <begin position="113"/>
        <end position="144"/>
    </location>
</feature>
<organism evidence="6">
    <name type="scientific">Tanacetum cinerariifolium</name>
    <name type="common">Dalmatian daisy</name>
    <name type="synonym">Chrysanthemum cinerariifolium</name>
    <dbReference type="NCBI Taxonomy" id="118510"/>
    <lineage>
        <taxon>Eukaryota</taxon>
        <taxon>Viridiplantae</taxon>
        <taxon>Streptophyta</taxon>
        <taxon>Embryophyta</taxon>
        <taxon>Tracheophyta</taxon>
        <taxon>Spermatophyta</taxon>
        <taxon>Magnoliopsida</taxon>
        <taxon>eudicotyledons</taxon>
        <taxon>Gunneridae</taxon>
        <taxon>Pentapetalae</taxon>
        <taxon>asterids</taxon>
        <taxon>campanulids</taxon>
        <taxon>Asterales</taxon>
        <taxon>Asteraceae</taxon>
        <taxon>Asteroideae</taxon>
        <taxon>Anthemideae</taxon>
        <taxon>Anthemidinae</taxon>
        <taxon>Tanacetum</taxon>
    </lineage>
</organism>
<feature type="coiled-coil region" evidence="3">
    <location>
        <begin position="1070"/>
        <end position="1120"/>
    </location>
</feature>
<dbReference type="GO" id="GO:0003676">
    <property type="term" value="F:nucleic acid binding"/>
    <property type="evidence" value="ECO:0007669"/>
    <property type="project" value="InterPro"/>
</dbReference>
<feature type="domain" description="Reverse transcriptase Ty1/copia-type" evidence="5">
    <location>
        <begin position="308"/>
        <end position="372"/>
    </location>
</feature>
<dbReference type="PANTHER" id="PTHR42648:SF18">
    <property type="entry name" value="RETROTRANSPOSON, UNCLASSIFIED-LIKE PROTEIN"/>
    <property type="match status" value="1"/>
</dbReference>
<protein>
    <submittedName>
        <fullName evidence="6">Retrovirus-related Pol polyprotein from transposon TNT 1-94</fullName>
    </submittedName>
</protein>
<keyword evidence="3" id="KW-0175">Coiled coil</keyword>
<feature type="region of interest" description="Disordered" evidence="4">
    <location>
        <begin position="1222"/>
        <end position="1284"/>
    </location>
</feature>
<evidence type="ECO:0000256" key="4">
    <source>
        <dbReference type="SAM" id="MobiDB-lite"/>
    </source>
</evidence>
<name>A0A699GIJ4_TANCI</name>
<evidence type="ECO:0000256" key="2">
    <source>
        <dbReference type="ARBA" id="ARBA00022801"/>
    </source>
</evidence>
<comment type="caution">
    <text evidence="6">The sequence shown here is derived from an EMBL/GenBank/DDBJ whole genome shotgun (WGS) entry which is preliminary data.</text>
</comment>
<reference evidence="6" key="1">
    <citation type="journal article" date="2019" name="Sci. Rep.">
        <title>Draft genome of Tanacetum cinerariifolium, the natural source of mosquito coil.</title>
        <authorList>
            <person name="Yamashiro T."/>
            <person name="Shiraishi A."/>
            <person name="Satake H."/>
            <person name="Nakayama K."/>
        </authorList>
    </citation>
    <scope>NUCLEOTIDE SEQUENCE</scope>
</reference>